<evidence type="ECO:0000313" key="3">
    <source>
        <dbReference type="EMBL" id="MFB9903278.1"/>
    </source>
</evidence>
<gene>
    <name evidence="3" type="ORF">ACFFQA_04940</name>
</gene>
<evidence type="ECO:0000313" key="4">
    <source>
        <dbReference type="Proteomes" id="UP001589693"/>
    </source>
</evidence>
<keyword evidence="2" id="KW-0808">Transferase</keyword>
<dbReference type="EMBL" id="JBHLZU010000004">
    <property type="protein sequence ID" value="MFB9903278.1"/>
    <property type="molecule type" value="Genomic_DNA"/>
</dbReference>
<dbReference type="InterPro" id="IPR002201">
    <property type="entry name" value="Glyco_trans_9"/>
</dbReference>
<accession>A0ABV5ZQW4</accession>
<dbReference type="Proteomes" id="UP001589693">
    <property type="component" value="Unassembled WGS sequence"/>
</dbReference>
<dbReference type="SUPFAM" id="SSF53756">
    <property type="entry name" value="UDP-Glycosyltransferase/glycogen phosphorylase"/>
    <property type="match status" value="1"/>
</dbReference>
<dbReference type="PANTHER" id="PTHR30160">
    <property type="entry name" value="TETRAACYLDISACCHARIDE 4'-KINASE-RELATED"/>
    <property type="match status" value="1"/>
</dbReference>
<keyword evidence="1" id="KW-0328">Glycosyltransferase</keyword>
<dbReference type="Pfam" id="PF01075">
    <property type="entry name" value="Glyco_transf_9"/>
    <property type="match status" value="1"/>
</dbReference>
<proteinExistence type="predicted"/>
<evidence type="ECO:0000256" key="1">
    <source>
        <dbReference type="ARBA" id="ARBA00022676"/>
    </source>
</evidence>
<comment type="caution">
    <text evidence="3">The sequence shown here is derived from an EMBL/GenBank/DDBJ whole genome shotgun (WGS) entry which is preliminary data.</text>
</comment>
<dbReference type="RefSeq" id="WP_377850412.1">
    <property type="nucleotide sequence ID" value="NZ_JBHLZU010000004.1"/>
</dbReference>
<dbReference type="InterPro" id="IPR051199">
    <property type="entry name" value="LPS_LOS_Heptosyltrfase"/>
</dbReference>
<keyword evidence="4" id="KW-1185">Reference proteome</keyword>
<dbReference type="Gene3D" id="3.40.50.2000">
    <property type="entry name" value="Glycogen Phosphorylase B"/>
    <property type="match status" value="2"/>
</dbReference>
<name>A0ABV5ZQW4_9PSEU</name>
<reference evidence="3 4" key="1">
    <citation type="submission" date="2024-09" db="EMBL/GenBank/DDBJ databases">
        <authorList>
            <person name="Sun Q."/>
            <person name="Mori K."/>
        </authorList>
    </citation>
    <scope>NUCLEOTIDE SEQUENCE [LARGE SCALE GENOMIC DNA]</scope>
    <source>
        <strain evidence="3 4">TBRC 7907</strain>
    </source>
</reference>
<sequence length="368" mass="37914">MTVSLRVPSPRPSPALPLLSEPFPSHVDWTELSRILVVRPGNLGDALMLAPALRALRQAAPGSRVDLLTSPSGAAVRELLSVLDGVVVGTPSWYDRSTAPREDVRRSARQEQALIGTLTSRGYDAMIVFTSAAQSPWAAAHAGLLAGIGVRAVHSAETGGVVASHCVPPPEGPTHQVDRTLHLLHGLGVPAKGTVVRIDLPERARAAADVVLTGTTGAFSVLTPGCTRNELRYPAAGFAATAALLADAGLPVLVTGSPRECELIAEVVGRARHPGVRALEPVGVAVLAAVISRAEVLVGNDSGPMHLADAVGTPVAIAYGGTGRGDDTRPRSVRAQLVRGTSSCLDIAPADLAAAARSVLRPASLLLP</sequence>
<evidence type="ECO:0000256" key="2">
    <source>
        <dbReference type="ARBA" id="ARBA00022679"/>
    </source>
</evidence>
<dbReference type="PANTHER" id="PTHR30160:SF7">
    <property type="entry name" value="ADP-HEPTOSE--LPS HEPTOSYLTRANSFERASE 2"/>
    <property type="match status" value="1"/>
</dbReference>
<organism evidence="3 4">
    <name type="scientific">Allokutzneria oryzae</name>
    <dbReference type="NCBI Taxonomy" id="1378989"/>
    <lineage>
        <taxon>Bacteria</taxon>
        <taxon>Bacillati</taxon>
        <taxon>Actinomycetota</taxon>
        <taxon>Actinomycetes</taxon>
        <taxon>Pseudonocardiales</taxon>
        <taxon>Pseudonocardiaceae</taxon>
        <taxon>Allokutzneria</taxon>
    </lineage>
</organism>
<protein>
    <submittedName>
        <fullName evidence="3">Glycosyltransferase family 9 protein</fullName>
    </submittedName>
</protein>
<dbReference type="CDD" id="cd03789">
    <property type="entry name" value="GT9_LPS_heptosyltransferase"/>
    <property type="match status" value="1"/>
</dbReference>